<name>A0A3L6FGP0_MAIZE</name>
<dbReference type="Proteomes" id="UP000251960">
    <property type="component" value="Chromosome 3"/>
</dbReference>
<proteinExistence type="predicted"/>
<dbReference type="EMBL" id="NCVQ01000004">
    <property type="protein sequence ID" value="PWZ32269.1"/>
    <property type="molecule type" value="Genomic_DNA"/>
</dbReference>
<comment type="caution">
    <text evidence="1">The sequence shown here is derived from an EMBL/GenBank/DDBJ whole genome shotgun (WGS) entry which is preliminary data.</text>
</comment>
<accession>A0A3L6FGP0</accession>
<evidence type="ECO:0000313" key="1">
    <source>
        <dbReference type="EMBL" id="PWZ32269.1"/>
    </source>
</evidence>
<protein>
    <submittedName>
        <fullName evidence="1">Uncharacterized protein</fullName>
    </submittedName>
</protein>
<organism evidence="1 2">
    <name type="scientific">Zea mays</name>
    <name type="common">Maize</name>
    <dbReference type="NCBI Taxonomy" id="4577"/>
    <lineage>
        <taxon>Eukaryota</taxon>
        <taxon>Viridiplantae</taxon>
        <taxon>Streptophyta</taxon>
        <taxon>Embryophyta</taxon>
        <taxon>Tracheophyta</taxon>
        <taxon>Spermatophyta</taxon>
        <taxon>Magnoliopsida</taxon>
        <taxon>Liliopsida</taxon>
        <taxon>Poales</taxon>
        <taxon>Poaceae</taxon>
        <taxon>PACMAD clade</taxon>
        <taxon>Panicoideae</taxon>
        <taxon>Andropogonodae</taxon>
        <taxon>Andropogoneae</taxon>
        <taxon>Tripsacinae</taxon>
        <taxon>Zea</taxon>
    </lineage>
</organism>
<gene>
    <name evidence="1" type="ORF">Zm00014a_025001</name>
</gene>
<evidence type="ECO:0000313" key="2">
    <source>
        <dbReference type="Proteomes" id="UP000251960"/>
    </source>
</evidence>
<sequence length="8" mass="928">MLSVTKHL</sequence>
<reference evidence="1 2" key="1">
    <citation type="journal article" date="2018" name="Nat. Genet.">
        <title>Extensive intraspecific gene order and gene structural variations between Mo17 and other maize genomes.</title>
        <authorList>
            <person name="Sun S."/>
            <person name="Zhou Y."/>
            <person name="Chen J."/>
            <person name="Shi J."/>
            <person name="Zhao H."/>
            <person name="Zhao H."/>
            <person name="Song W."/>
            <person name="Zhang M."/>
            <person name="Cui Y."/>
            <person name="Dong X."/>
            <person name="Liu H."/>
            <person name="Ma X."/>
            <person name="Jiao Y."/>
            <person name="Wang B."/>
            <person name="Wei X."/>
            <person name="Stein J.C."/>
            <person name="Glaubitz J.C."/>
            <person name="Lu F."/>
            <person name="Yu G."/>
            <person name="Liang C."/>
            <person name="Fengler K."/>
            <person name="Li B."/>
            <person name="Rafalski A."/>
            <person name="Schnable P.S."/>
            <person name="Ware D.H."/>
            <person name="Buckler E.S."/>
            <person name="Lai J."/>
        </authorList>
    </citation>
    <scope>NUCLEOTIDE SEQUENCE [LARGE SCALE GENOMIC DNA]</scope>
    <source>
        <strain evidence="2">cv. Missouri 17</strain>
        <tissue evidence="1">Seedling</tissue>
    </source>
</reference>